<dbReference type="AlphaFoldDB" id="A0A5B8NIT5"/>
<name>A0A5B8NIT5_9CHRO</name>
<proteinExistence type="predicted"/>
<reference evidence="2" key="1">
    <citation type="submission" date="2019-08" db="EMBL/GenBank/DDBJ databases">
        <title>Carotenoids and Carotenoid Binding Proteins in the Halophilic Cyanobacterium Euhalothece sp. ZM00.</title>
        <authorList>
            <person name="Cho S.M."/>
            <person name="Song J.Y."/>
            <person name="Park Y.-I."/>
        </authorList>
    </citation>
    <scope>NUCLEOTIDE SEQUENCE [LARGE SCALE GENOMIC DNA]</scope>
    <source>
        <strain evidence="2">Z-M001</strain>
    </source>
</reference>
<feature type="chain" id="PRO_5022771322" description="Secreted protein" evidence="1">
    <location>
        <begin position="36"/>
        <end position="112"/>
    </location>
</feature>
<dbReference type="Proteomes" id="UP000318453">
    <property type="component" value="Chromosome"/>
</dbReference>
<accession>A0A5B8NIT5</accession>
<gene>
    <name evidence="2" type="ORF">FRE64_02310</name>
</gene>
<dbReference type="RefSeq" id="WP_146294485.1">
    <property type="nucleotide sequence ID" value="NZ_CP042326.1"/>
</dbReference>
<feature type="signal peptide" evidence="1">
    <location>
        <begin position="1"/>
        <end position="35"/>
    </location>
</feature>
<evidence type="ECO:0008006" key="4">
    <source>
        <dbReference type="Google" id="ProtNLM"/>
    </source>
</evidence>
<evidence type="ECO:0000313" key="2">
    <source>
        <dbReference type="EMBL" id="QDZ38874.1"/>
    </source>
</evidence>
<dbReference type="OrthoDB" id="583190at2"/>
<protein>
    <recommendedName>
        <fullName evidence="4">Secreted protein</fullName>
    </recommendedName>
</protein>
<organism evidence="2 3">
    <name type="scientific">Euhalothece natronophila Z-M001</name>
    <dbReference type="NCBI Taxonomy" id="522448"/>
    <lineage>
        <taxon>Bacteria</taxon>
        <taxon>Bacillati</taxon>
        <taxon>Cyanobacteriota</taxon>
        <taxon>Cyanophyceae</taxon>
        <taxon>Oscillatoriophycideae</taxon>
        <taxon>Chroococcales</taxon>
        <taxon>Halothecacae</taxon>
        <taxon>Halothece cluster</taxon>
        <taxon>Euhalothece</taxon>
    </lineage>
</organism>
<keyword evidence="1" id="KW-0732">Signal</keyword>
<dbReference type="KEGG" id="enn:FRE64_02310"/>
<evidence type="ECO:0000256" key="1">
    <source>
        <dbReference type="SAM" id="SignalP"/>
    </source>
</evidence>
<sequence>MTTQTLFQQLKRAFLAMLLIGFACLQTFTSNPAQAEEMKSYIDPEGRDLTAFVECLPNEYGKGDLQVALSKFGNDFLERVFRLKENTEDYKVSKAEKELQQCLKSKGIRPKS</sequence>
<dbReference type="EMBL" id="CP042326">
    <property type="protein sequence ID" value="QDZ38874.1"/>
    <property type="molecule type" value="Genomic_DNA"/>
</dbReference>
<evidence type="ECO:0000313" key="3">
    <source>
        <dbReference type="Proteomes" id="UP000318453"/>
    </source>
</evidence>
<keyword evidence="3" id="KW-1185">Reference proteome</keyword>